<organism evidence="1 2">
    <name type="scientific">Lithospermum erythrorhizon</name>
    <name type="common">Purple gromwell</name>
    <name type="synonym">Lithospermum officinale var. erythrorhizon</name>
    <dbReference type="NCBI Taxonomy" id="34254"/>
    <lineage>
        <taxon>Eukaryota</taxon>
        <taxon>Viridiplantae</taxon>
        <taxon>Streptophyta</taxon>
        <taxon>Embryophyta</taxon>
        <taxon>Tracheophyta</taxon>
        <taxon>Spermatophyta</taxon>
        <taxon>Magnoliopsida</taxon>
        <taxon>eudicotyledons</taxon>
        <taxon>Gunneridae</taxon>
        <taxon>Pentapetalae</taxon>
        <taxon>asterids</taxon>
        <taxon>lamiids</taxon>
        <taxon>Boraginales</taxon>
        <taxon>Boraginaceae</taxon>
        <taxon>Boraginoideae</taxon>
        <taxon>Lithospermeae</taxon>
        <taxon>Lithospermum</taxon>
    </lineage>
</organism>
<protein>
    <submittedName>
        <fullName evidence="1">Uncharacterized protein</fullName>
    </submittedName>
</protein>
<name>A0AAV3RIB1_LITER</name>
<evidence type="ECO:0000313" key="2">
    <source>
        <dbReference type="Proteomes" id="UP001454036"/>
    </source>
</evidence>
<dbReference type="Proteomes" id="UP001454036">
    <property type="component" value="Unassembled WGS sequence"/>
</dbReference>
<accession>A0AAV3RIB1</accession>
<evidence type="ECO:0000313" key="1">
    <source>
        <dbReference type="EMBL" id="GAA0175481.1"/>
    </source>
</evidence>
<dbReference type="EMBL" id="BAABME010009615">
    <property type="protein sequence ID" value="GAA0175481.1"/>
    <property type="molecule type" value="Genomic_DNA"/>
</dbReference>
<keyword evidence="2" id="KW-1185">Reference proteome</keyword>
<reference evidence="1 2" key="1">
    <citation type="submission" date="2024-01" db="EMBL/GenBank/DDBJ databases">
        <title>The complete chloroplast genome sequence of Lithospermum erythrorhizon: insights into the phylogenetic relationship among Boraginaceae species and the maternal lineages of purple gromwells.</title>
        <authorList>
            <person name="Okada T."/>
            <person name="Watanabe K."/>
        </authorList>
    </citation>
    <scope>NUCLEOTIDE SEQUENCE [LARGE SCALE GENOMIC DNA]</scope>
</reference>
<dbReference type="AlphaFoldDB" id="A0AAV3RIB1"/>
<comment type="caution">
    <text evidence="1">The sequence shown here is derived from an EMBL/GenBank/DDBJ whole genome shotgun (WGS) entry which is preliminary data.</text>
</comment>
<sequence>MNCVCILSAHGRVRMLAPCLRQRCPRVDPFGSSILGHTLSWRQRSRRVDPFGFPPCPGLRLSWMAELLCAPLALLWAEPHLSYFFGSILHQQSMTPQ</sequence>
<proteinExistence type="predicted"/>
<gene>
    <name evidence="1" type="ORF">LIER_28648</name>
</gene>